<sequence>MVISNIGRLNLLGYSRDDQFFLTWQELSFQVQQTQPSYTKLHLAIALMQKIGDPLNSASWQGALRFKPSRHMRTT</sequence>
<dbReference type="Proteomes" id="UP000828941">
    <property type="component" value="Chromosome 1"/>
</dbReference>
<evidence type="ECO:0000313" key="1">
    <source>
        <dbReference type="EMBL" id="KAI4357652.1"/>
    </source>
</evidence>
<keyword evidence="2" id="KW-1185">Reference proteome</keyword>
<comment type="caution">
    <text evidence="1">The sequence shown here is derived from an EMBL/GenBank/DDBJ whole genome shotgun (WGS) entry which is preliminary data.</text>
</comment>
<proteinExistence type="predicted"/>
<evidence type="ECO:0000313" key="2">
    <source>
        <dbReference type="Proteomes" id="UP000828941"/>
    </source>
</evidence>
<accession>A0ACB9QA01</accession>
<protein>
    <submittedName>
        <fullName evidence="1">Uncharacterized protein</fullName>
    </submittedName>
</protein>
<dbReference type="EMBL" id="CM039426">
    <property type="protein sequence ID" value="KAI4357652.1"/>
    <property type="molecule type" value="Genomic_DNA"/>
</dbReference>
<reference evidence="1 2" key="1">
    <citation type="journal article" date="2022" name="DNA Res.">
        <title>Chromosomal-level genome assembly of the orchid tree Bauhinia variegata (Leguminosae; Cercidoideae) supports the allotetraploid origin hypothesis of Bauhinia.</title>
        <authorList>
            <person name="Zhong Y."/>
            <person name="Chen Y."/>
            <person name="Zheng D."/>
            <person name="Pang J."/>
            <person name="Liu Y."/>
            <person name="Luo S."/>
            <person name="Meng S."/>
            <person name="Qian L."/>
            <person name="Wei D."/>
            <person name="Dai S."/>
            <person name="Zhou R."/>
        </authorList>
    </citation>
    <scope>NUCLEOTIDE SEQUENCE [LARGE SCALE GENOMIC DNA]</scope>
    <source>
        <strain evidence="1">BV-YZ2020</strain>
    </source>
</reference>
<gene>
    <name evidence="1" type="ORF">L6164_001586</name>
</gene>
<organism evidence="1 2">
    <name type="scientific">Bauhinia variegata</name>
    <name type="common">Purple orchid tree</name>
    <name type="synonym">Phanera variegata</name>
    <dbReference type="NCBI Taxonomy" id="167791"/>
    <lineage>
        <taxon>Eukaryota</taxon>
        <taxon>Viridiplantae</taxon>
        <taxon>Streptophyta</taxon>
        <taxon>Embryophyta</taxon>
        <taxon>Tracheophyta</taxon>
        <taxon>Spermatophyta</taxon>
        <taxon>Magnoliopsida</taxon>
        <taxon>eudicotyledons</taxon>
        <taxon>Gunneridae</taxon>
        <taxon>Pentapetalae</taxon>
        <taxon>rosids</taxon>
        <taxon>fabids</taxon>
        <taxon>Fabales</taxon>
        <taxon>Fabaceae</taxon>
        <taxon>Cercidoideae</taxon>
        <taxon>Cercideae</taxon>
        <taxon>Bauhiniinae</taxon>
        <taxon>Bauhinia</taxon>
    </lineage>
</organism>
<name>A0ACB9QA01_BAUVA</name>